<sequence>MEWRGLRLGTLRFQADALPNLEVVVLYRACSANFFASLAHLRPPLRRLVVSDCLHYLADAITAFLRACPSTNHLELVDIGDHYLDTGFPTPLQDHTPLTVLRFGPGNPSSTCVEPDDTGPYYEVLKRVLRARGSNLKLLDIDESLPIDDDLLACIGEIAPLLEVLIMEGYLMKHFPTSAIRVPLAKITFIADLKRAGPNLRHVYPNVVTRCDPSALADAIAASSGVLYHRPASR</sequence>
<dbReference type="AlphaFoldDB" id="A0A4P9VV74"/>
<dbReference type="InterPro" id="IPR032675">
    <property type="entry name" value="LRR_dom_sf"/>
</dbReference>
<accession>A0A4P9VV74</accession>
<evidence type="ECO:0000313" key="1">
    <source>
        <dbReference type="EMBL" id="RKO83531.1"/>
    </source>
</evidence>
<dbReference type="SUPFAM" id="SSF52047">
    <property type="entry name" value="RNI-like"/>
    <property type="match status" value="1"/>
</dbReference>
<organism evidence="1 2">
    <name type="scientific">Blyttiomyces helicus</name>
    <dbReference type="NCBI Taxonomy" id="388810"/>
    <lineage>
        <taxon>Eukaryota</taxon>
        <taxon>Fungi</taxon>
        <taxon>Fungi incertae sedis</taxon>
        <taxon>Chytridiomycota</taxon>
        <taxon>Chytridiomycota incertae sedis</taxon>
        <taxon>Chytridiomycetes</taxon>
        <taxon>Chytridiomycetes incertae sedis</taxon>
        <taxon>Blyttiomyces</taxon>
    </lineage>
</organism>
<protein>
    <recommendedName>
        <fullName evidence="3">F-box domain-containing protein</fullName>
    </recommendedName>
</protein>
<reference evidence="2" key="1">
    <citation type="journal article" date="2018" name="Nat. Microbiol.">
        <title>Leveraging single-cell genomics to expand the fungal tree of life.</title>
        <authorList>
            <person name="Ahrendt S.R."/>
            <person name="Quandt C.A."/>
            <person name="Ciobanu D."/>
            <person name="Clum A."/>
            <person name="Salamov A."/>
            <person name="Andreopoulos B."/>
            <person name="Cheng J.F."/>
            <person name="Woyke T."/>
            <person name="Pelin A."/>
            <person name="Henrissat B."/>
            <person name="Reynolds N.K."/>
            <person name="Benny G.L."/>
            <person name="Smith M.E."/>
            <person name="James T.Y."/>
            <person name="Grigoriev I.V."/>
        </authorList>
    </citation>
    <scope>NUCLEOTIDE SEQUENCE [LARGE SCALE GENOMIC DNA]</scope>
</reference>
<evidence type="ECO:0000313" key="2">
    <source>
        <dbReference type="Proteomes" id="UP000269721"/>
    </source>
</evidence>
<name>A0A4P9VV74_9FUNG</name>
<proteinExistence type="predicted"/>
<dbReference type="Proteomes" id="UP000269721">
    <property type="component" value="Unassembled WGS sequence"/>
</dbReference>
<dbReference type="Gene3D" id="3.80.10.10">
    <property type="entry name" value="Ribonuclease Inhibitor"/>
    <property type="match status" value="1"/>
</dbReference>
<dbReference type="EMBL" id="ML001132">
    <property type="protein sequence ID" value="RKO83531.1"/>
    <property type="molecule type" value="Genomic_DNA"/>
</dbReference>
<gene>
    <name evidence="1" type="ORF">BDK51DRAFT_44076</name>
</gene>
<keyword evidence="2" id="KW-1185">Reference proteome</keyword>
<evidence type="ECO:0008006" key="3">
    <source>
        <dbReference type="Google" id="ProtNLM"/>
    </source>
</evidence>
<dbReference type="OrthoDB" id="421226at2759"/>